<evidence type="ECO:0000313" key="2">
    <source>
        <dbReference type="Proteomes" id="UP001596135"/>
    </source>
</evidence>
<dbReference type="RefSeq" id="WP_379152035.1">
    <property type="nucleotide sequence ID" value="NZ_JBHSRJ010000004.1"/>
</dbReference>
<sequence length="333" mass="35657">MANRPAAALELREGDQPRLVAMTRSPTVRAGLAQRARILLLAADGLSNTEIADKVGVSRPTVLVWRQRYVDAGIDGLDDRTRPGRRPQAAASDVLAASLATPPRRLAVSHWSSRLLGERLGVGRGTVVRAWHAYGLQPVRGGFRLSVTPALTGQVAAVLALRLGPPESFAVLDVREPSRAGDRTDESASADALRDLGAALQRDLPPAPVDAASALLGFLDEVNRSRTRWPTASRLHLVTDGRGPVALPALREALAVRSHITVHTVRDPARWPDMAAAWLSMAAYGDEEAGSLVADLERVRQGLAPGEVFAWSLGARSTGAEPWRLMPARPTVK</sequence>
<evidence type="ECO:0000313" key="1">
    <source>
        <dbReference type="EMBL" id="MFC6042752.1"/>
    </source>
</evidence>
<dbReference type="Proteomes" id="UP001596135">
    <property type="component" value="Unassembled WGS sequence"/>
</dbReference>
<gene>
    <name evidence="1" type="ORF">ACFPYL_06695</name>
</gene>
<comment type="caution">
    <text evidence="1">The sequence shown here is derived from an EMBL/GenBank/DDBJ whole genome shotgun (WGS) entry which is preliminary data.</text>
</comment>
<dbReference type="EMBL" id="JBHSRJ010000004">
    <property type="protein sequence ID" value="MFC6042752.1"/>
    <property type="molecule type" value="Genomic_DNA"/>
</dbReference>
<dbReference type="Pfam" id="PF13384">
    <property type="entry name" value="HTH_23"/>
    <property type="match status" value="1"/>
</dbReference>
<dbReference type="Gene3D" id="1.10.10.10">
    <property type="entry name" value="Winged helix-like DNA-binding domain superfamily/Winged helix DNA-binding domain"/>
    <property type="match status" value="1"/>
</dbReference>
<dbReference type="SUPFAM" id="SSF46689">
    <property type="entry name" value="Homeodomain-like"/>
    <property type="match status" value="1"/>
</dbReference>
<dbReference type="InterPro" id="IPR036388">
    <property type="entry name" value="WH-like_DNA-bd_sf"/>
</dbReference>
<dbReference type="InterPro" id="IPR009057">
    <property type="entry name" value="Homeodomain-like_sf"/>
</dbReference>
<organism evidence="1 2">
    <name type="scientific">Nocardioides hankookensis</name>
    <dbReference type="NCBI Taxonomy" id="443157"/>
    <lineage>
        <taxon>Bacteria</taxon>
        <taxon>Bacillati</taxon>
        <taxon>Actinomycetota</taxon>
        <taxon>Actinomycetes</taxon>
        <taxon>Propionibacteriales</taxon>
        <taxon>Nocardioidaceae</taxon>
        <taxon>Nocardioides</taxon>
    </lineage>
</organism>
<keyword evidence="2" id="KW-1185">Reference proteome</keyword>
<protein>
    <submittedName>
        <fullName evidence="1">Helix-turn-helix domain-containing protein</fullName>
    </submittedName>
</protein>
<name>A0ABW1LHR9_9ACTN</name>
<accession>A0ABW1LHR9</accession>
<reference evidence="2" key="1">
    <citation type="journal article" date="2019" name="Int. J. Syst. Evol. Microbiol.">
        <title>The Global Catalogue of Microorganisms (GCM) 10K type strain sequencing project: providing services to taxonomists for standard genome sequencing and annotation.</title>
        <authorList>
            <consortium name="The Broad Institute Genomics Platform"/>
            <consortium name="The Broad Institute Genome Sequencing Center for Infectious Disease"/>
            <person name="Wu L."/>
            <person name="Ma J."/>
        </authorList>
    </citation>
    <scope>NUCLEOTIDE SEQUENCE [LARGE SCALE GENOMIC DNA]</scope>
    <source>
        <strain evidence="2">CCUG 54522</strain>
    </source>
</reference>
<proteinExistence type="predicted"/>